<gene>
    <name evidence="2" type="ORF">EDC65_2964</name>
</gene>
<evidence type="ECO:0000313" key="2">
    <source>
        <dbReference type="EMBL" id="ROP91101.1"/>
    </source>
</evidence>
<name>A0A3N1LDE4_9PROT</name>
<dbReference type="EMBL" id="RJKX01000014">
    <property type="protein sequence ID" value="ROP91101.1"/>
    <property type="molecule type" value="Genomic_DNA"/>
</dbReference>
<proteinExistence type="predicted"/>
<evidence type="ECO:0000313" key="3">
    <source>
        <dbReference type="Proteomes" id="UP000278222"/>
    </source>
</evidence>
<protein>
    <recommendedName>
        <fullName evidence="4">Lipoprotein</fullName>
    </recommendedName>
</protein>
<dbReference type="AlphaFoldDB" id="A0A3N1LDE4"/>
<accession>A0A3N1LDE4</accession>
<dbReference type="RefSeq" id="WP_142235888.1">
    <property type="nucleotide sequence ID" value="NZ_AP019700.1"/>
</dbReference>
<evidence type="ECO:0008006" key="4">
    <source>
        <dbReference type="Google" id="ProtNLM"/>
    </source>
</evidence>
<feature type="signal peptide" evidence="1">
    <location>
        <begin position="1"/>
        <end position="16"/>
    </location>
</feature>
<evidence type="ECO:0000256" key="1">
    <source>
        <dbReference type="SAM" id="SignalP"/>
    </source>
</evidence>
<sequence>MRSLRMLALLAPLALAACGGGEDRTVVVNPQPAPAAAVIPPGSTIITPPAGNTVTRVCPPGAITC</sequence>
<feature type="chain" id="PRO_5017928383" description="Lipoprotein" evidence="1">
    <location>
        <begin position="17"/>
        <end position="65"/>
    </location>
</feature>
<comment type="caution">
    <text evidence="2">The sequence shown here is derived from an EMBL/GenBank/DDBJ whole genome shotgun (WGS) entry which is preliminary data.</text>
</comment>
<organism evidence="2 3">
    <name type="scientific">Stella humosa</name>
    <dbReference type="NCBI Taxonomy" id="94"/>
    <lineage>
        <taxon>Bacteria</taxon>
        <taxon>Pseudomonadati</taxon>
        <taxon>Pseudomonadota</taxon>
        <taxon>Alphaproteobacteria</taxon>
        <taxon>Rhodospirillales</taxon>
        <taxon>Stellaceae</taxon>
        <taxon>Stella</taxon>
    </lineage>
</organism>
<keyword evidence="1" id="KW-0732">Signal</keyword>
<dbReference type="PROSITE" id="PS51257">
    <property type="entry name" value="PROKAR_LIPOPROTEIN"/>
    <property type="match status" value="1"/>
</dbReference>
<reference evidence="2 3" key="1">
    <citation type="submission" date="2018-11" db="EMBL/GenBank/DDBJ databases">
        <title>Genomic Encyclopedia of Type Strains, Phase IV (KMG-IV): sequencing the most valuable type-strain genomes for metagenomic binning, comparative biology and taxonomic classification.</title>
        <authorList>
            <person name="Goeker M."/>
        </authorList>
    </citation>
    <scope>NUCLEOTIDE SEQUENCE [LARGE SCALE GENOMIC DNA]</scope>
    <source>
        <strain evidence="2 3">DSM 5900</strain>
    </source>
</reference>
<dbReference type="Proteomes" id="UP000278222">
    <property type="component" value="Unassembled WGS sequence"/>
</dbReference>
<keyword evidence="3" id="KW-1185">Reference proteome</keyword>